<evidence type="ECO:0000256" key="3">
    <source>
        <dbReference type="SAM" id="MobiDB-lite"/>
    </source>
</evidence>
<dbReference type="Pfam" id="PF00071">
    <property type="entry name" value="Ras"/>
    <property type="match status" value="1"/>
</dbReference>
<dbReference type="InterPro" id="IPR005225">
    <property type="entry name" value="Small_GTP-bd"/>
</dbReference>
<keyword evidence="2" id="KW-0547">Nucleotide-binding</keyword>
<dbReference type="PROSITE" id="PS51421">
    <property type="entry name" value="RAS"/>
    <property type="match status" value="1"/>
</dbReference>
<sequence length="467" mass="52353">MWRVCGGSISTPNPTQLFNLETTITNNNMATSECLKLDNEVQIHYSDIVKAKCAATPWKIFTFGEEDHSTLLFLEEGSSLNDFKANLSSDKVLFGLLRIADNKPANLKGKLILVYWCGQNSEAELRTETEQLYKSNGEVVFSKCERFISIESLEELEMKLKVILTSKEHKRIDSIKDKNSTLDNISGGKGKNKYKSKRKGKAIRESSVLDEGRDSMTPDNGSGDELVFPAPTSATQSPVEDKPETKGLNALERILATDSISYANVEKMKVIIVGDCQVGKTHLLHTYVYGKSKKYHPQVTVGVDHLYRVVNTDINKPIKLELWDTSGEERYRALASVWYRHAVGAMVVFDLTDADSLDSIPNWIESINRYTDCKAYILVGNKNDLIEQRKVDHNVAKKIADQNGMIYVETSAIFGVHVDDAFNVLANELVTTKLVETPPAGPEEEILIINLESELPKKKKKEKCCHK</sequence>
<feature type="compositionally biased region" description="Basic residues" evidence="3">
    <location>
        <begin position="190"/>
        <end position="201"/>
    </location>
</feature>
<protein>
    <submittedName>
        <fullName evidence="5">Ras-related protein RABA4b</fullName>
    </submittedName>
</protein>
<organism evidence="5 6">
    <name type="scientific">Oopsacas minuta</name>
    <dbReference type="NCBI Taxonomy" id="111878"/>
    <lineage>
        <taxon>Eukaryota</taxon>
        <taxon>Metazoa</taxon>
        <taxon>Porifera</taxon>
        <taxon>Hexactinellida</taxon>
        <taxon>Hexasterophora</taxon>
        <taxon>Lyssacinosida</taxon>
        <taxon>Leucopsacidae</taxon>
        <taxon>Oopsacas</taxon>
    </lineage>
</organism>
<comment type="similarity">
    <text evidence="1">Belongs to the small GTPase superfamily. Rab family.</text>
</comment>
<dbReference type="Proteomes" id="UP001165289">
    <property type="component" value="Unassembled WGS sequence"/>
</dbReference>
<dbReference type="SUPFAM" id="SSF52540">
    <property type="entry name" value="P-loop containing nucleoside triphosphate hydrolases"/>
    <property type="match status" value="1"/>
</dbReference>
<dbReference type="PROSITE" id="PS51263">
    <property type="entry name" value="ADF_H"/>
    <property type="match status" value="1"/>
</dbReference>
<feature type="region of interest" description="Disordered" evidence="3">
    <location>
        <begin position="178"/>
        <end position="244"/>
    </location>
</feature>
<dbReference type="CDD" id="cd00154">
    <property type="entry name" value="Rab"/>
    <property type="match status" value="1"/>
</dbReference>
<dbReference type="PROSITE" id="PS51419">
    <property type="entry name" value="RAB"/>
    <property type="match status" value="1"/>
</dbReference>
<keyword evidence="6" id="KW-1185">Reference proteome</keyword>
<dbReference type="PANTHER" id="PTHR47978">
    <property type="match status" value="1"/>
</dbReference>
<dbReference type="InterPro" id="IPR029006">
    <property type="entry name" value="ADF-H/Gelsolin-like_dom_sf"/>
</dbReference>
<dbReference type="GO" id="GO:0003924">
    <property type="term" value="F:GTPase activity"/>
    <property type="evidence" value="ECO:0007669"/>
    <property type="project" value="InterPro"/>
</dbReference>
<feature type="domain" description="ADF-H" evidence="4">
    <location>
        <begin position="28"/>
        <end position="168"/>
    </location>
</feature>
<dbReference type="InterPro" id="IPR001806">
    <property type="entry name" value="Small_GTPase"/>
</dbReference>
<evidence type="ECO:0000313" key="6">
    <source>
        <dbReference type="Proteomes" id="UP001165289"/>
    </source>
</evidence>
<comment type="caution">
    <text evidence="5">The sequence shown here is derived from an EMBL/GenBank/DDBJ whole genome shotgun (WGS) entry which is preliminary data.</text>
</comment>
<dbReference type="EMBL" id="JAKMXF010000300">
    <property type="protein sequence ID" value="KAI6652098.1"/>
    <property type="molecule type" value="Genomic_DNA"/>
</dbReference>
<dbReference type="GO" id="GO:0003779">
    <property type="term" value="F:actin binding"/>
    <property type="evidence" value="ECO:0007669"/>
    <property type="project" value="InterPro"/>
</dbReference>
<evidence type="ECO:0000256" key="2">
    <source>
        <dbReference type="ARBA" id="ARBA00022741"/>
    </source>
</evidence>
<dbReference type="PRINTS" id="PR00449">
    <property type="entry name" value="RASTRNSFRMNG"/>
</dbReference>
<reference evidence="5 6" key="1">
    <citation type="journal article" date="2023" name="BMC Biol.">
        <title>The compact genome of the sponge Oopsacas minuta (Hexactinellida) is lacking key metazoan core genes.</title>
        <authorList>
            <person name="Santini S."/>
            <person name="Schenkelaars Q."/>
            <person name="Jourda C."/>
            <person name="Duchesne M."/>
            <person name="Belahbib H."/>
            <person name="Rocher C."/>
            <person name="Selva M."/>
            <person name="Riesgo A."/>
            <person name="Vervoort M."/>
            <person name="Leys S.P."/>
            <person name="Kodjabachian L."/>
            <person name="Le Bivic A."/>
            <person name="Borchiellini C."/>
            <person name="Claverie J.M."/>
            <person name="Renard E."/>
        </authorList>
    </citation>
    <scope>NUCLEOTIDE SEQUENCE [LARGE SCALE GENOMIC DNA]</scope>
    <source>
        <strain evidence="5">SPO-2</strain>
    </source>
</reference>
<gene>
    <name evidence="5" type="ORF">LOD99_4643</name>
</gene>
<dbReference type="PROSITE" id="PS51420">
    <property type="entry name" value="RHO"/>
    <property type="match status" value="1"/>
</dbReference>
<name>A0AAV7JT66_9METZ</name>
<dbReference type="SMART" id="SM00176">
    <property type="entry name" value="RAN"/>
    <property type="match status" value="1"/>
</dbReference>
<dbReference type="Gene3D" id="3.40.20.10">
    <property type="entry name" value="Severin"/>
    <property type="match status" value="1"/>
</dbReference>
<dbReference type="InterPro" id="IPR027417">
    <property type="entry name" value="P-loop_NTPase"/>
</dbReference>
<dbReference type="FunFam" id="3.40.50.300:FF:001329">
    <property type="entry name" value="Small GTP-binding protein, putative"/>
    <property type="match status" value="1"/>
</dbReference>
<accession>A0AAV7JT66</accession>
<dbReference type="SMART" id="SM00173">
    <property type="entry name" value="RAS"/>
    <property type="match status" value="1"/>
</dbReference>
<evidence type="ECO:0000259" key="4">
    <source>
        <dbReference type="PROSITE" id="PS51263"/>
    </source>
</evidence>
<dbReference type="SMART" id="SM00174">
    <property type="entry name" value="RHO"/>
    <property type="match status" value="1"/>
</dbReference>
<evidence type="ECO:0000256" key="1">
    <source>
        <dbReference type="ARBA" id="ARBA00006270"/>
    </source>
</evidence>
<dbReference type="SUPFAM" id="SSF55753">
    <property type="entry name" value="Actin depolymerizing proteins"/>
    <property type="match status" value="1"/>
</dbReference>
<dbReference type="Gene3D" id="3.40.50.300">
    <property type="entry name" value="P-loop containing nucleotide triphosphate hydrolases"/>
    <property type="match status" value="1"/>
</dbReference>
<dbReference type="Pfam" id="PF00241">
    <property type="entry name" value="Cofilin_ADF"/>
    <property type="match status" value="1"/>
</dbReference>
<proteinExistence type="inferred from homology"/>
<dbReference type="SMART" id="SM00175">
    <property type="entry name" value="RAB"/>
    <property type="match status" value="1"/>
</dbReference>
<dbReference type="AlphaFoldDB" id="A0AAV7JT66"/>
<evidence type="ECO:0000313" key="5">
    <source>
        <dbReference type="EMBL" id="KAI6652098.1"/>
    </source>
</evidence>
<dbReference type="GO" id="GO:0005525">
    <property type="term" value="F:GTP binding"/>
    <property type="evidence" value="ECO:0007669"/>
    <property type="project" value="InterPro"/>
</dbReference>
<dbReference type="InterPro" id="IPR002108">
    <property type="entry name" value="ADF-H"/>
</dbReference>
<dbReference type="NCBIfam" id="TIGR00231">
    <property type="entry name" value="small_GTP"/>
    <property type="match status" value="1"/>
</dbReference>